<dbReference type="Gene3D" id="3.30.470.20">
    <property type="entry name" value="ATP-grasp fold, B domain"/>
    <property type="match status" value="1"/>
</dbReference>
<proteinExistence type="predicted"/>
<organism evidence="7">
    <name type="scientific">Planktothricoides sp. SpSt-374</name>
    <dbReference type="NCBI Taxonomy" id="2282167"/>
    <lineage>
        <taxon>Bacteria</taxon>
        <taxon>Bacillati</taxon>
        <taxon>Cyanobacteriota</taxon>
        <taxon>Cyanophyceae</taxon>
        <taxon>Oscillatoriophycideae</taxon>
        <taxon>Oscillatoriales</taxon>
        <taxon>Oscillatoriaceae</taxon>
        <taxon>Planktothricoides</taxon>
    </lineage>
</organism>
<dbReference type="PANTHER" id="PTHR11815">
    <property type="entry name" value="SUCCINYL-COA SYNTHETASE BETA CHAIN"/>
    <property type="match status" value="1"/>
</dbReference>
<dbReference type="GO" id="GO:0004775">
    <property type="term" value="F:succinate-CoA ligase (ADP-forming) activity"/>
    <property type="evidence" value="ECO:0007669"/>
    <property type="project" value="TreeGrafter"/>
</dbReference>
<keyword evidence="2" id="KW-0479">Metal-binding</keyword>
<dbReference type="Pfam" id="PF00549">
    <property type="entry name" value="Ligase_CoA"/>
    <property type="match status" value="1"/>
</dbReference>
<evidence type="ECO:0000259" key="6">
    <source>
        <dbReference type="PROSITE" id="PS50975"/>
    </source>
</evidence>
<dbReference type="InterPro" id="IPR011761">
    <property type="entry name" value="ATP-grasp"/>
</dbReference>
<evidence type="ECO:0000256" key="3">
    <source>
        <dbReference type="ARBA" id="ARBA00022741"/>
    </source>
</evidence>
<dbReference type="PROSITE" id="PS50975">
    <property type="entry name" value="ATP_GRASP"/>
    <property type="match status" value="1"/>
</dbReference>
<dbReference type="PIRSF" id="PIRSF001554">
    <property type="entry name" value="SucCS_beta"/>
    <property type="match status" value="1"/>
</dbReference>
<dbReference type="GO" id="GO:0005829">
    <property type="term" value="C:cytosol"/>
    <property type="evidence" value="ECO:0007669"/>
    <property type="project" value="TreeGrafter"/>
</dbReference>
<dbReference type="InterPro" id="IPR016102">
    <property type="entry name" value="Succinyl-CoA_synth-like"/>
</dbReference>
<dbReference type="InterPro" id="IPR005811">
    <property type="entry name" value="SUCC_ACL_C"/>
</dbReference>
<evidence type="ECO:0000256" key="4">
    <source>
        <dbReference type="ARBA" id="ARBA00022842"/>
    </source>
</evidence>
<dbReference type="GO" id="GO:0006099">
    <property type="term" value="P:tricarboxylic acid cycle"/>
    <property type="evidence" value="ECO:0007669"/>
    <property type="project" value="InterPro"/>
</dbReference>
<dbReference type="InterPro" id="IPR005809">
    <property type="entry name" value="Succ_CoA_ligase-like_bsu"/>
</dbReference>
<evidence type="ECO:0000256" key="1">
    <source>
        <dbReference type="ARBA" id="ARBA00022598"/>
    </source>
</evidence>
<dbReference type="GO" id="GO:0042709">
    <property type="term" value="C:succinate-CoA ligase complex"/>
    <property type="evidence" value="ECO:0007669"/>
    <property type="project" value="TreeGrafter"/>
</dbReference>
<protein>
    <submittedName>
        <fullName evidence="7">Succinate--CoA ligase subunit beta</fullName>
    </submittedName>
</protein>
<keyword evidence="3 5" id="KW-0547">Nucleotide-binding</keyword>
<evidence type="ECO:0000256" key="5">
    <source>
        <dbReference type="PROSITE-ProRule" id="PRU00409"/>
    </source>
</evidence>
<gene>
    <name evidence="7" type="ORF">ENR15_12435</name>
</gene>
<keyword evidence="1 7" id="KW-0436">Ligase</keyword>
<dbReference type="GO" id="GO:0006104">
    <property type="term" value="P:succinyl-CoA metabolic process"/>
    <property type="evidence" value="ECO:0007669"/>
    <property type="project" value="TreeGrafter"/>
</dbReference>
<dbReference type="InterPro" id="IPR013650">
    <property type="entry name" value="ATP-grasp_succ-CoA_synth-type"/>
</dbReference>
<dbReference type="Pfam" id="PF08442">
    <property type="entry name" value="ATP-grasp_2"/>
    <property type="match status" value="1"/>
</dbReference>
<dbReference type="SUPFAM" id="SSF52210">
    <property type="entry name" value="Succinyl-CoA synthetase domains"/>
    <property type="match status" value="1"/>
</dbReference>
<dbReference type="Gene3D" id="3.40.50.261">
    <property type="entry name" value="Succinyl-CoA synthetase domains"/>
    <property type="match status" value="1"/>
</dbReference>
<keyword evidence="4" id="KW-0460">Magnesium</keyword>
<dbReference type="GO" id="GO:0005524">
    <property type="term" value="F:ATP binding"/>
    <property type="evidence" value="ECO:0007669"/>
    <property type="project" value="UniProtKB-UniRule"/>
</dbReference>
<feature type="domain" description="ATP-grasp" evidence="6">
    <location>
        <begin position="9"/>
        <end position="222"/>
    </location>
</feature>
<evidence type="ECO:0000256" key="2">
    <source>
        <dbReference type="ARBA" id="ARBA00022723"/>
    </source>
</evidence>
<sequence>MDLLEYQAKELFRDMGIPVLPSQRIDRPSDLKGLKIPYPVVLKSQVRAGGRGKAGGIEFVTTTIDAVAAAHRIFNLSIMGEYPQVLLAEAKYNALQELYLAVVLDRAERRAVLLGSSQGGTSTESAMEKMQRVVVDEDFSPFYARRLTQKMGLRSKVVISVSDIIERMYRLFVEQDLDLVEINPLGINPSGEVMALDGKVTVNDEAIARHPDLLQLAEKIPTVEGSGAGNDGAAIATATRNEPVSSISSCLGGSLGAPHFSKLDGNIGIICNGAALTMATLDLVYLCGGKPACFANIGGDTRWDLTPDDFVLRLTQALNLTIADASVKAVAIDIIGSAIDCNAVAAAIAACVQQSGRSLDRSIAPASSVTKPLNGWDSHHNGFLNGFGEISEGPALNFDLRQAESDSASLFSESSQPQRHGGISLIVRLCGTDLEPAKKSLAPLNIPVVDSLEEAIARAVAYANKI</sequence>
<dbReference type="SUPFAM" id="SSF56059">
    <property type="entry name" value="Glutathione synthetase ATP-binding domain-like"/>
    <property type="match status" value="1"/>
</dbReference>
<reference evidence="7" key="1">
    <citation type="journal article" date="2020" name="mSystems">
        <title>Genome- and Community-Level Interaction Insights into Carbon Utilization and Element Cycling Functions of Hydrothermarchaeota in Hydrothermal Sediment.</title>
        <authorList>
            <person name="Zhou Z."/>
            <person name="Liu Y."/>
            <person name="Xu W."/>
            <person name="Pan J."/>
            <person name="Luo Z.H."/>
            <person name="Li M."/>
        </authorList>
    </citation>
    <scope>NUCLEOTIDE SEQUENCE [LARGE SCALE GENOMIC DNA]</scope>
    <source>
        <strain evidence="7">SpSt-374</strain>
    </source>
</reference>
<dbReference type="PANTHER" id="PTHR11815:SF10">
    <property type="entry name" value="SUCCINATE--COA LIGASE [GDP-FORMING] SUBUNIT BETA, MITOCHONDRIAL"/>
    <property type="match status" value="1"/>
</dbReference>
<dbReference type="AlphaFoldDB" id="A0A7C3ZKX7"/>
<evidence type="ECO:0000313" key="7">
    <source>
        <dbReference type="EMBL" id="HGG01422.1"/>
    </source>
</evidence>
<accession>A0A7C3ZKX7</accession>
<comment type="caution">
    <text evidence="7">The sequence shown here is derived from an EMBL/GenBank/DDBJ whole genome shotgun (WGS) entry which is preliminary data.</text>
</comment>
<dbReference type="EMBL" id="DSPX01000125">
    <property type="protein sequence ID" value="HGG01422.1"/>
    <property type="molecule type" value="Genomic_DNA"/>
</dbReference>
<dbReference type="Gene3D" id="3.30.1490.20">
    <property type="entry name" value="ATP-grasp fold, A domain"/>
    <property type="match status" value="1"/>
</dbReference>
<keyword evidence="5" id="KW-0067">ATP-binding</keyword>
<dbReference type="GO" id="GO:0046872">
    <property type="term" value="F:metal ion binding"/>
    <property type="evidence" value="ECO:0007669"/>
    <property type="project" value="UniProtKB-KW"/>
</dbReference>
<name>A0A7C3ZKX7_9CYAN</name>
<dbReference type="InterPro" id="IPR013815">
    <property type="entry name" value="ATP_grasp_subdomain_1"/>
</dbReference>